<name>A0A6J5S626_9CAUD</name>
<proteinExistence type="predicted"/>
<gene>
    <name evidence="1" type="ORF">UFOVP1384_16</name>
</gene>
<evidence type="ECO:0000313" key="1">
    <source>
        <dbReference type="EMBL" id="CAB4203978.1"/>
    </source>
</evidence>
<sequence length="91" mass="10369">MSEKKQQIRLGSGKKINETFLSSSLCITDALEYVYEYNGKKYIKLNISIFAEPDQFGKNVKITLNDYDPKSKDIKAEIKAVSINTNDDLPF</sequence>
<reference evidence="1" key="1">
    <citation type="submission" date="2020-05" db="EMBL/GenBank/DDBJ databases">
        <authorList>
            <person name="Chiriac C."/>
            <person name="Salcher M."/>
            <person name="Ghai R."/>
            <person name="Kavagutti S V."/>
        </authorList>
    </citation>
    <scope>NUCLEOTIDE SEQUENCE</scope>
</reference>
<protein>
    <submittedName>
        <fullName evidence="1">Uncharacterized protein</fullName>
    </submittedName>
</protein>
<organism evidence="1">
    <name type="scientific">uncultured Caudovirales phage</name>
    <dbReference type="NCBI Taxonomy" id="2100421"/>
    <lineage>
        <taxon>Viruses</taxon>
        <taxon>Duplodnaviria</taxon>
        <taxon>Heunggongvirae</taxon>
        <taxon>Uroviricota</taxon>
        <taxon>Caudoviricetes</taxon>
        <taxon>Peduoviridae</taxon>
        <taxon>Maltschvirus</taxon>
        <taxon>Maltschvirus maltsch</taxon>
    </lineage>
</organism>
<dbReference type="EMBL" id="LR797341">
    <property type="protein sequence ID" value="CAB4203978.1"/>
    <property type="molecule type" value="Genomic_DNA"/>
</dbReference>
<accession>A0A6J5S626</accession>